<keyword evidence="2" id="KW-0472">Membrane</keyword>
<proteinExistence type="predicted"/>
<dbReference type="InterPro" id="IPR032118">
    <property type="entry name" value="Phage_holin_HP1"/>
</dbReference>
<dbReference type="Pfam" id="PF16080">
    <property type="entry name" value="Phage_holin_2_3"/>
    <property type="match status" value="1"/>
</dbReference>
<keyword evidence="2" id="KW-0812">Transmembrane</keyword>
<feature type="compositionally biased region" description="Gly residues" evidence="1">
    <location>
        <begin position="88"/>
        <end position="98"/>
    </location>
</feature>
<accession>A0A9X1BS21</accession>
<name>A0A9X1BS21_9BURK</name>
<evidence type="ECO:0000256" key="1">
    <source>
        <dbReference type="SAM" id="MobiDB-lite"/>
    </source>
</evidence>
<dbReference type="RefSeq" id="WP_201826037.1">
    <property type="nucleotide sequence ID" value="NZ_JAERRA010000001.1"/>
</dbReference>
<evidence type="ECO:0000313" key="3">
    <source>
        <dbReference type="EMBL" id="MBL0720183.1"/>
    </source>
</evidence>
<reference evidence="3 4" key="1">
    <citation type="submission" date="2021-01" db="EMBL/GenBank/DDBJ databases">
        <title>Piscinibacter sp. Jin2 Genome sequencing and assembly.</title>
        <authorList>
            <person name="Kim I."/>
        </authorList>
    </citation>
    <scope>NUCLEOTIDE SEQUENCE [LARGE SCALE GENOMIC DNA]</scope>
    <source>
        <strain evidence="3 4">Jin2</strain>
    </source>
</reference>
<dbReference type="Proteomes" id="UP000643207">
    <property type="component" value="Unassembled WGS sequence"/>
</dbReference>
<dbReference type="AlphaFoldDB" id="A0A9X1BS21"/>
<dbReference type="EMBL" id="JAERRA010000001">
    <property type="protein sequence ID" value="MBL0720183.1"/>
    <property type="molecule type" value="Genomic_DNA"/>
</dbReference>
<keyword evidence="2" id="KW-1133">Transmembrane helix</keyword>
<protein>
    <recommendedName>
        <fullName evidence="5">Holin</fullName>
    </recommendedName>
</protein>
<organism evidence="3 4">
    <name type="scientific">Aquariibacter lacus</name>
    <dbReference type="NCBI Taxonomy" id="2801332"/>
    <lineage>
        <taxon>Bacteria</taxon>
        <taxon>Pseudomonadati</taxon>
        <taxon>Pseudomonadota</taxon>
        <taxon>Betaproteobacteria</taxon>
        <taxon>Burkholderiales</taxon>
        <taxon>Sphaerotilaceae</taxon>
        <taxon>Aquariibacter</taxon>
    </lineage>
</organism>
<evidence type="ECO:0008006" key="5">
    <source>
        <dbReference type="Google" id="ProtNLM"/>
    </source>
</evidence>
<keyword evidence="4" id="KW-1185">Reference proteome</keyword>
<evidence type="ECO:0000313" key="4">
    <source>
        <dbReference type="Proteomes" id="UP000643207"/>
    </source>
</evidence>
<gene>
    <name evidence="3" type="ORF">JI742_09805</name>
</gene>
<feature type="region of interest" description="Disordered" evidence="1">
    <location>
        <begin position="77"/>
        <end position="98"/>
    </location>
</feature>
<sequence>MQDDSSAHPPGRTAALLAVGSAASKTSHAGATVAVFGGLTATDLAAFGGLAVALIGTVVAQGINWYYRHKEHQRAERESAARLRAAEGQGGTAPGGRA</sequence>
<evidence type="ECO:0000256" key="2">
    <source>
        <dbReference type="SAM" id="Phobius"/>
    </source>
</evidence>
<comment type="caution">
    <text evidence="3">The sequence shown here is derived from an EMBL/GenBank/DDBJ whole genome shotgun (WGS) entry which is preliminary data.</text>
</comment>
<feature type="transmembrane region" description="Helical" evidence="2">
    <location>
        <begin position="45"/>
        <end position="67"/>
    </location>
</feature>